<evidence type="ECO:0000256" key="1">
    <source>
        <dbReference type="SAM" id="MobiDB-lite"/>
    </source>
</evidence>
<evidence type="ECO:0000313" key="4">
    <source>
        <dbReference type="Proteomes" id="UP000026962"/>
    </source>
</evidence>
<reference evidence="3" key="2">
    <citation type="submission" date="2018-05" db="EMBL/GenBank/DDBJ databases">
        <title>OpunRS2 (Oryza punctata Reference Sequence Version 2).</title>
        <authorList>
            <person name="Zhang J."/>
            <person name="Kudrna D."/>
            <person name="Lee S."/>
            <person name="Talag J."/>
            <person name="Welchert J."/>
            <person name="Wing R.A."/>
        </authorList>
    </citation>
    <scope>NUCLEOTIDE SEQUENCE [LARGE SCALE GENOMIC DNA]</scope>
</reference>
<feature type="region of interest" description="Disordered" evidence="1">
    <location>
        <begin position="56"/>
        <end position="81"/>
    </location>
</feature>
<name>A0A0E0JGJ4_ORYPU</name>
<dbReference type="Proteomes" id="UP000026962">
    <property type="component" value="Chromosome 1"/>
</dbReference>
<feature type="transmembrane region" description="Helical" evidence="2">
    <location>
        <begin position="191"/>
        <end position="208"/>
    </location>
</feature>
<feature type="transmembrane region" description="Helical" evidence="2">
    <location>
        <begin position="164"/>
        <end position="185"/>
    </location>
</feature>
<dbReference type="STRING" id="4537.A0A0E0JGJ4"/>
<organism evidence="3">
    <name type="scientific">Oryza punctata</name>
    <name type="common">Red rice</name>
    <dbReference type="NCBI Taxonomy" id="4537"/>
    <lineage>
        <taxon>Eukaryota</taxon>
        <taxon>Viridiplantae</taxon>
        <taxon>Streptophyta</taxon>
        <taxon>Embryophyta</taxon>
        <taxon>Tracheophyta</taxon>
        <taxon>Spermatophyta</taxon>
        <taxon>Magnoliopsida</taxon>
        <taxon>Liliopsida</taxon>
        <taxon>Poales</taxon>
        <taxon>Poaceae</taxon>
        <taxon>BOP clade</taxon>
        <taxon>Oryzoideae</taxon>
        <taxon>Oryzeae</taxon>
        <taxon>Oryzinae</taxon>
        <taxon>Oryza</taxon>
    </lineage>
</organism>
<keyword evidence="2" id="KW-0472">Membrane</keyword>
<reference evidence="3" key="1">
    <citation type="submission" date="2015-04" db="UniProtKB">
        <authorList>
            <consortium name="EnsemblPlants"/>
        </authorList>
    </citation>
    <scope>IDENTIFICATION</scope>
</reference>
<dbReference type="PANTHER" id="PTHR36797:SF3">
    <property type="entry name" value="OS01G0258600 PROTEIN"/>
    <property type="match status" value="1"/>
</dbReference>
<keyword evidence="2" id="KW-0812">Transmembrane</keyword>
<keyword evidence="4" id="KW-1185">Reference proteome</keyword>
<feature type="region of interest" description="Disordered" evidence="1">
    <location>
        <begin position="1"/>
        <end position="40"/>
    </location>
</feature>
<protein>
    <submittedName>
        <fullName evidence="3">Uncharacterized protein</fullName>
    </submittedName>
</protein>
<dbReference type="Gramene" id="OPUNC01G09780.1">
    <property type="protein sequence ID" value="OPUNC01G09780.1"/>
    <property type="gene ID" value="OPUNC01G09780"/>
</dbReference>
<dbReference type="PANTHER" id="PTHR36797">
    <property type="entry name" value="OS01G0258600 PROTEIN"/>
    <property type="match status" value="1"/>
</dbReference>
<proteinExistence type="predicted"/>
<dbReference type="eggNOG" id="ENOG502S5CW">
    <property type="taxonomic scope" value="Eukaryota"/>
</dbReference>
<dbReference type="HOGENOM" id="CLU_1279439_0_0_1"/>
<evidence type="ECO:0000256" key="2">
    <source>
        <dbReference type="SAM" id="Phobius"/>
    </source>
</evidence>
<accession>A0A0E0JGJ4</accession>
<evidence type="ECO:0000313" key="3">
    <source>
        <dbReference type="EnsemblPlants" id="OPUNC01G09780.1"/>
    </source>
</evidence>
<keyword evidence="2" id="KW-1133">Transmembrane helix</keyword>
<sequence>MSAERSGPRRRGGRQANNSRLRQGTVEGCSRTTRARGTRHDCEGVKVRRCRFPESSGELRGFKSGNEKKRNNAGDLPDDADELDLPDGAAIQTLWEAVRGRKRGSRTMVSEDTKDMLKNVDWKTVGGSVTTDPSQPVVKKRLPKKIRQVPECYFLPRRSLPSALAIYGAVCAAGVGAGMLLEVWINKKIKGALLFYLVAGGAIQLTFLQHNVGLNN</sequence>
<dbReference type="EnsemblPlants" id="OPUNC01G09780.1">
    <property type="protein sequence ID" value="OPUNC01G09780.1"/>
    <property type="gene ID" value="OPUNC01G09780"/>
</dbReference>
<dbReference type="AlphaFoldDB" id="A0A0E0JGJ4"/>